<proteinExistence type="inferred from homology"/>
<dbReference type="NCBIfam" id="NF000868">
    <property type="entry name" value="PRK00080.1"/>
    <property type="match status" value="1"/>
</dbReference>
<dbReference type="HAMAP" id="MF_00016">
    <property type="entry name" value="DNA_HJ_migration_RuvB"/>
    <property type="match status" value="1"/>
</dbReference>
<comment type="caution">
    <text evidence="9">Lacks conserved residue(s) required for the propagation of feature annotation.</text>
</comment>
<dbReference type="GO" id="GO:0000400">
    <property type="term" value="F:four-way junction DNA binding"/>
    <property type="evidence" value="ECO:0007669"/>
    <property type="project" value="UniProtKB-UniRule"/>
</dbReference>
<evidence type="ECO:0000259" key="11">
    <source>
        <dbReference type="SMART" id="SM00382"/>
    </source>
</evidence>
<dbReference type="InterPro" id="IPR027417">
    <property type="entry name" value="P-loop_NTPase"/>
</dbReference>
<evidence type="ECO:0000313" key="13">
    <source>
        <dbReference type="Proteomes" id="UP000034883"/>
    </source>
</evidence>
<dbReference type="SUPFAM" id="SSF46785">
    <property type="entry name" value="Winged helix' DNA-binding domain"/>
    <property type="match status" value="1"/>
</dbReference>
<evidence type="ECO:0000256" key="5">
    <source>
        <dbReference type="ARBA" id="ARBA00022840"/>
    </source>
</evidence>
<feature type="region of interest" description="Disordered" evidence="10">
    <location>
        <begin position="1"/>
        <end position="40"/>
    </location>
</feature>
<dbReference type="EMBL" id="CP011125">
    <property type="protein sequence ID" value="AKF09101.1"/>
    <property type="molecule type" value="Genomic_DNA"/>
</dbReference>
<evidence type="ECO:0000256" key="10">
    <source>
        <dbReference type="SAM" id="MobiDB-lite"/>
    </source>
</evidence>
<evidence type="ECO:0000256" key="1">
    <source>
        <dbReference type="ARBA" id="ARBA00022490"/>
    </source>
</evidence>
<evidence type="ECO:0000256" key="9">
    <source>
        <dbReference type="HAMAP-Rule" id="MF_00016"/>
    </source>
</evidence>
<feature type="binding site" evidence="9">
    <location>
        <position position="89"/>
    </location>
    <ligand>
        <name>ATP</name>
        <dbReference type="ChEBI" id="CHEBI:30616"/>
    </ligand>
</feature>
<comment type="subunit">
    <text evidence="9">Homohexamer. Forms an RuvA(8)-RuvB(12)-Holliday junction (HJ) complex. HJ DNA is sandwiched between 2 RuvA tetramers; dsDNA enters through RuvA and exits via RuvB. An RuvB hexamer assembles on each DNA strand where it exits the tetramer. Each RuvB hexamer is contacted by two RuvA subunits (via domain III) on 2 adjacent RuvB subunits; this complex drives branch migration. In the full resolvosome a probable DNA-RuvA(4)-RuvB(12)-RuvC(2) complex forms which resolves the HJ.</text>
</comment>
<feature type="binding site" evidence="9">
    <location>
        <position position="90"/>
    </location>
    <ligand>
        <name>ATP</name>
        <dbReference type="ChEBI" id="CHEBI:30616"/>
    </ligand>
</feature>
<feature type="binding site" evidence="9">
    <location>
        <position position="86"/>
    </location>
    <ligand>
        <name>ATP</name>
        <dbReference type="ChEBI" id="CHEBI:30616"/>
    </ligand>
</feature>
<dbReference type="PRINTS" id="PR00819">
    <property type="entry name" value="CBXCFQXSUPER"/>
</dbReference>
<comment type="function">
    <text evidence="9">The RuvA-RuvB-RuvC complex processes Holliday junction (HJ) DNA during genetic recombination and DNA repair, while the RuvA-RuvB complex plays an important role in the rescue of blocked DNA replication forks via replication fork reversal (RFR). RuvA specifically binds to HJ cruciform DNA, conferring on it an open structure. The RuvB hexamer acts as an ATP-dependent pump, pulling dsDNA into and through the RuvAB complex. RuvB forms 2 homohexamers on either side of HJ DNA bound by 1 or 2 RuvA tetramers; 4 subunits per hexamer contact DNA at a time. Coordinated motions by a converter formed by DNA-disengaged RuvB subunits stimulates ATP hydrolysis and nucleotide exchange. Immobilization of the converter enables RuvB to convert the ATP-contained energy into a lever motion, pulling 2 nucleotides of DNA out of the RuvA tetramer per ATP hydrolyzed, thus driving DNA branch migration. The RuvB motors rotate together with the DNA substrate, which together with the progressing nucleotide cycle form the mechanistic basis for DNA recombination by continuous HJ branch migration. Branch migration allows RuvC to scan DNA until it finds its consensus sequence, where it cleaves and resolves cruciform DNA.</text>
</comment>
<dbReference type="PANTHER" id="PTHR42848">
    <property type="match status" value="1"/>
</dbReference>
<comment type="catalytic activity">
    <reaction evidence="9">
        <text>ATP + H2O = ADP + phosphate + H(+)</text>
        <dbReference type="Rhea" id="RHEA:13065"/>
        <dbReference type="ChEBI" id="CHEBI:15377"/>
        <dbReference type="ChEBI" id="CHEBI:15378"/>
        <dbReference type="ChEBI" id="CHEBI:30616"/>
        <dbReference type="ChEBI" id="CHEBI:43474"/>
        <dbReference type="ChEBI" id="CHEBI:456216"/>
    </reaction>
</comment>
<evidence type="ECO:0000256" key="2">
    <source>
        <dbReference type="ARBA" id="ARBA00022741"/>
    </source>
</evidence>
<comment type="similarity">
    <text evidence="9">Belongs to the RuvB family.</text>
</comment>
<evidence type="ECO:0000256" key="6">
    <source>
        <dbReference type="ARBA" id="ARBA00023125"/>
    </source>
</evidence>
<evidence type="ECO:0000313" key="12">
    <source>
        <dbReference type="EMBL" id="AKF09101.1"/>
    </source>
</evidence>
<dbReference type="InterPro" id="IPR036388">
    <property type="entry name" value="WH-like_DNA-bd_sf"/>
</dbReference>
<dbReference type="GO" id="GO:0048476">
    <property type="term" value="C:Holliday junction resolvase complex"/>
    <property type="evidence" value="ECO:0007669"/>
    <property type="project" value="UniProtKB-UniRule"/>
</dbReference>
<keyword evidence="5 9" id="KW-0067">ATP-binding</keyword>
<comment type="domain">
    <text evidence="9">Has 3 domains, the large (RuvB-L) and small ATPase (RuvB-S) domains and the C-terminal head (RuvB-H) domain. The head domain binds DNA, while the ATPase domains jointly bind ATP, ADP or are empty depending on the state of the subunit in the translocation cycle. During a single DNA translocation step the structure of each domain remains the same, but their relative positions change.</text>
</comment>
<dbReference type="CDD" id="cd00009">
    <property type="entry name" value="AAA"/>
    <property type="match status" value="1"/>
</dbReference>
<keyword evidence="6 9" id="KW-0238">DNA-binding</keyword>
<accession>A0A0F6YKR7</accession>
<feature type="binding site" evidence="9">
    <location>
        <position position="205"/>
    </location>
    <ligand>
        <name>ATP</name>
        <dbReference type="ChEBI" id="CHEBI:30616"/>
    </ligand>
</feature>
<dbReference type="Gene3D" id="1.10.10.10">
    <property type="entry name" value="Winged helix-like DNA-binding domain superfamily/Winged helix DNA-binding domain"/>
    <property type="match status" value="1"/>
</dbReference>
<dbReference type="GO" id="GO:0009378">
    <property type="term" value="F:four-way junction helicase activity"/>
    <property type="evidence" value="ECO:0007669"/>
    <property type="project" value="InterPro"/>
</dbReference>
<dbReference type="GO" id="GO:0006310">
    <property type="term" value="P:DNA recombination"/>
    <property type="evidence" value="ECO:0007669"/>
    <property type="project" value="UniProtKB-UniRule"/>
</dbReference>
<dbReference type="NCBIfam" id="TIGR00635">
    <property type="entry name" value="ruvB"/>
    <property type="match status" value="1"/>
</dbReference>
<dbReference type="Gene3D" id="1.10.8.60">
    <property type="match status" value="1"/>
</dbReference>
<dbReference type="GO" id="GO:0005524">
    <property type="term" value="F:ATP binding"/>
    <property type="evidence" value="ECO:0007669"/>
    <property type="project" value="UniProtKB-UniRule"/>
</dbReference>
<dbReference type="InterPro" id="IPR003593">
    <property type="entry name" value="AAA+_ATPase"/>
</dbReference>
<dbReference type="SUPFAM" id="SSF52540">
    <property type="entry name" value="P-loop containing nucleoside triphosphate hydrolases"/>
    <property type="match status" value="1"/>
</dbReference>
<organism evidence="12 13">
    <name type="scientific">Sandaracinus amylolyticus</name>
    <dbReference type="NCBI Taxonomy" id="927083"/>
    <lineage>
        <taxon>Bacteria</taxon>
        <taxon>Pseudomonadati</taxon>
        <taxon>Myxococcota</taxon>
        <taxon>Polyangia</taxon>
        <taxon>Polyangiales</taxon>
        <taxon>Sandaracinaceae</taxon>
        <taxon>Sandaracinus</taxon>
    </lineage>
</organism>
<dbReference type="InterPro" id="IPR041445">
    <property type="entry name" value="AAA_lid_4"/>
</dbReference>
<evidence type="ECO:0000256" key="7">
    <source>
        <dbReference type="ARBA" id="ARBA00023172"/>
    </source>
</evidence>
<feature type="domain" description="AAA+ ATPase" evidence="11">
    <location>
        <begin position="75"/>
        <end position="208"/>
    </location>
</feature>
<comment type="subcellular location">
    <subcellularLocation>
        <location evidence="9">Cytoplasm</location>
    </subcellularLocation>
</comment>
<feature type="binding site" evidence="9">
    <location>
        <position position="339"/>
    </location>
    <ligand>
        <name>DNA</name>
        <dbReference type="ChEBI" id="CHEBI:16991"/>
    </ligand>
</feature>
<dbReference type="Pfam" id="PF05491">
    <property type="entry name" value="WHD_RuvB"/>
    <property type="match status" value="1"/>
</dbReference>
<gene>
    <name evidence="9" type="primary">ruvB</name>
    <name evidence="12" type="ORF">DB32_006250</name>
</gene>
<dbReference type="RefSeq" id="WP_083457965.1">
    <property type="nucleotide sequence ID" value="NZ_CP011125.1"/>
</dbReference>
<feature type="binding site" evidence="9">
    <location>
        <position position="334"/>
    </location>
    <ligand>
        <name>DNA</name>
        <dbReference type="ChEBI" id="CHEBI:16991"/>
    </ligand>
</feature>
<feature type="region of interest" description="Small ATPAse domain (RuvB-S)" evidence="9">
    <location>
        <begin position="206"/>
        <end position="276"/>
    </location>
</feature>
<evidence type="ECO:0000256" key="4">
    <source>
        <dbReference type="ARBA" id="ARBA00022801"/>
    </source>
</evidence>
<feature type="binding site" evidence="9">
    <location>
        <position position="90"/>
    </location>
    <ligand>
        <name>Mg(2+)</name>
        <dbReference type="ChEBI" id="CHEBI:18420"/>
    </ligand>
</feature>
<reference evidence="12 13" key="1">
    <citation type="submission" date="2015-03" db="EMBL/GenBank/DDBJ databases">
        <title>Genome assembly of Sandaracinus amylolyticus DSM 53668.</title>
        <authorList>
            <person name="Sharma G."/>
            <person name="Subramanian S."/>
        </authorList>
    </citation>
    <scope>NUCLEOTIDE SEQUENCE [LARGE SCALE GENOMIC DNA]</scope>
    <source>
        <strain evidence="12 13">DSM 53668</strain>
    </source>
</reference>
<dbReference type="AlphaFoldDB" id="A0A0F6YKR7"/>
<feature type="binding site" evidence="9">
    <location>
        <position position="315"/>
    </location>
    <ligand>
        <name>DNA</name>
        <dbReference type="ChEBI" id="CHEBI:16991"/>
    </ligand>
</feature>
<dbReference type="Gene3D" id="3.40.50.300">
    <property type="entry name" value="P-loop containing nucleotide triphosphate hydrolases"/>
    <property type="match status" value="1"/>
</dbReference>
<dbReference type="GO" id="GO:0006281">
    <property type="term" value="P:DNA repair"/>
    <property type="evidence" value="ECO:0007669"/>
    <property type="project" value="UniProtKB-UniRule"/>
</dbReference>
<dbReference type="InterPro" id="IPR008824">
    <property type="entry name" value="RuvB-like_N"/>
</dbReference>
<dbReference type="EC" id="3.6.4.-" evidence="9"/>
<feature type="binding site" evidence="9">
    <location>
        <position position="242"/>
    </location>
    <ligand>
        <name>ATP</name>
        <dbReference type="ChEBI" id="CHEBI:30616"/>
    </ligand>
</feature>
<dbReference type="InterPro" id="IPR004605">
    <property type="entry name" value="DNA_helicase_Holl-junc_RuvB"/>
</dbReference>
<keyword evidence="13" id="KW-1185">Reference proteome</keyword>
<feature type="binding site" evidence="9">
    <location>
        <position position="44"/>
    </location>
    <ligand>
        <name>ATP</name>
        <dbReference type="ChEBI" id="CHEBI:30616"/>
    </ligand>
</feature>
<keyword evidence="8 9" id="KW-0234">DNA repair</keyword>
<dbReference type="InterPro" id="IPR000641">
    <property type="entry name" value="CbxX/CfxQ"/>
</dbReference>
<dbReference type="Pfam" id="PF17864">
    <property type="entry name" value="AAA_lid_4"/>
    <property type="match status" value="1"/>
</dbReference>
<keyword evidence="2 9" id="KW-0547">Nucleotide-binding</keyword>
<feature type="binding site" evidence="9">
    <location>
        <position position="91"/>
    </location>
    <ligand>
        <name>ATP</name>
        <dbReference type="ChEBI" id="CHEBI:30616"/>
    </ligand>
</feature>
<evidence type="ECO:0000256" key="3">
    <source>
        <dbReference type="ARBA" id="ARBA00022763"/>
    </source>
</evidence>
<name>A0A0F6YKR7_9BACT</name>
<dbReference type="GO" id="GO:0005737">
    <property type="term" value="C:cytoplasm"/>
    <property type="evidence" value="ECO:0007669"/>
    <property type="project" value="UniProtKB-SubCell"/>
</dbReference>
<dbReference type="InterPro" id="IPR036390">
    <property type="entry name" value="WH_DNA-bd_sf"/>
</dbReference>
<evidence type="ECO:0000256" key="8">
    <source>
        <dbReference type="ARBA" id="ARBA00023204"/>
    </source>
</evidence>
<dbReference type="InterPro" id="IPR008823">
    <property type="entry name" value="RuvB_wg_C"/>
</dbReference>
<dbReference type="OrthoDB" id="9804478at2"/>
<keyword evidence="1 9" id="KW-0963">Cytoplasm</keyword>
<dbReference type="SMART" id="SM00382">
    <property type="entry name" value="AAA"/>
    <property type="match status" value="1"/>
</dbReference>
<feature type="compositionally biased region" description="Low complexity" evidence="10">
    <location>
        <begin position="10"/>
        <end position="19"/>
    </location>
</feature>
<keyword evidence="3 9" id="KW-0227">DNA damage</keyword>
<keyword evidence="7 9" id="KW-0233">DNA recombination</keyword>
<feature type="binding site" evidence="9">
    <location>
        <position position="45"/>
    </location>
    <ligand>
        <name>ATP</name>
        <dbReference type="ChEBI" id="CHEBI:30616"/>
    </ligand>
</feature>
<sequence length="361" mass="39642">MATKKKTPKSARSSESSASEVERPQNLLEAAPAGDEESRLDASLRPTRFEEFVGQPKLVENLRVYVHAARARGGPLDHTLFFGPPGLGKTTLANILAAELGVTLHLAHGPAIEHKGQLAALLTKLGERDVLFIDEIHRLSSVVEENLYTAMEDFRIDVVHGDGPMANTLQIPIAPFTLVGATTRTGLLTGPLLSRFGIEARLDYYDPSDLARIVRRSAGILDVRIVEEACLEIARRARGTPRIANRLLRRARDFAEVLGDGKLDAKTARAALERLEVDELGLDEMNRRFLRAIIEFYGGGPVGIEALAATLSEPRDTLEDVIEPYLLQNGFLARTARGRMATERAFEHLGLKAKKKQGTLF</sequence>
<dbReference type="Proteomes" id="UP000034883">
    <property type="component" value="Chromosome"/>
</dbReference>
<dbReference type="Pfam" id="PF05496">
    <property type="entry name" value="RuvB_N"/>
    <property type="match status" value="1"/>
</dbReference>
<protein>
    <recommendedName>
        <fullName evidence="9">Holliday junction branch migration complex subunit RuvB</fullName>
        <ecNumber evidence="9">3.6.4.-</ecNumber>
    </recommendedName>
</protein>
<dbReference type="GO" id="GO:0016887">
    <property type="term" value="F:ATP hydrolysis activity"/>
    <property type="evidence" value="ECO:0007669"/>
    <property type="project" value="RHEA"/>
</dbReference>
<feature type="binding site" evidence="9">
    <location>
        <begin position="152"/>
        <end position="154"/>
    </location>
    <ligand>
        <name>ATP</name>
        <dbReference type="ChEBI" id="CHEBI:30616"/>
    </ligand>
</feature>
<dbReference type="KEGG" id="samy:DB32_006250"/>
<dbReference type="STRING" id="927083.DB32_006250"/>
<keyword evidence="12" id="KW-0347">Helicase</keyword>
<feature type="region of interest" description="Head domain (RuvB-H)" evidence="9">
    <location>
        <begin position="279"/>
        <end position="361"/>
    </location>
</feature>
<feature type="binding site" evidence="9">
    <location>
        <position position="195"/>
    </location>
    <ligand>
        <name>ATP</name>
        <dbReference type="ChEBI" id="CHEBI:30616"/>
    </ligand>
</feature>
<dbReference type="PANTHER" id="PTHR42848:SF1">
    <property type="entry name" value="HOLLIDAY JUNCTION BRANCH MIGRATION COMPLEX SUBUNIT RUVB"/>
    <property type="match status" value="1"/>
</dbReference>
<keyword evidence="4 9" id="KW-0378">Hydrolase</keyword>